<evidence type="ECO:0000259" key="7">
    <source>
        <dbReference type="PROSITE" id="PS51296"/>
    </source>
</evidence>
<dbReference type="Gene3D" id="2.102.10.10">
    <property type="entry name" value="Rieske [2Fe-2S] iron-sulphur domain"/>
    <property type="match status" value="1"/>
</dbReference>
<evidence type="ECO:0000256" key="4">
    <source>
        <dbReference type="ARBA" id="ARBA00023004"/>
    </source>
</evidence>
<dbReference type="AlphaFoldDB" id="A0A6C2YI83"/>
<keyword evidence="4" id="KW-0408">Iron</keyword>
<dbReference type="NCBIfam" id="TIGR02378">
    <property type="entry name" value="nirD_assim_sml"/>
    <property type="match status" value="1"/>
</dbReference>
<dbReference type="PROSITE" id="PS51296">
    <property type="entry name" value="RIESKE"/>
    <property type="match status" value="1"/>
</dbReference>
<dbReference type="PANTHER" id="PTHR21496">
    <property type="entry name" value="FERREDOXIN-RELATED"/>
    <property type="match status" value="1"/>
</dbReference>
<accession>A0A6C2YI83</accession>
<protein>
    <recommendedName>
        <fullName evidence="7">Rieske domain-containing protein</fullName>
    </recommendedName>
</protein>
<dbReference type="GO" id="GO:0042128">
    <property type="term" value="P:nitrate assimilation"/>
    <property type="evidence" value="ECO:0007669"/>
    <property type="project" value="UniProtKB-KW"/>
</dbReference>
<proteinExistence type="predicted"/>
<keyword evidence="5" id="KW-0411">Iron-sulfur</keyword>
<dbReference type="RefSeq" id="WP_232055904.1">
    <property type="nucleotide sequence ID" value="NZ_LR593887.1"/>
</dbReference>
<keyword evidence="9" id="KW-1185">Reference proteome</keyword>
<gene>
    <name evidence="8" type="ORF">GMBLW1_29790</name>
</gene>
<dbReference type="GO" id="GO:0051537">
    <property type="term" value="F:2 iron, 2 sulfur cluster binding"/>
    <property type="evidence" value="ECO:0007669"/>
    <property type="project" value="UniProtKB-KW"/>
</dbReference>
<feature type="domain" description="Rieske" evidence="7">
    <location>
        <begin position="13"/>
        <end position="108"/>
    </location>
</feature>
<keyword evidence="1" id="KW-0001">2Fe-2S</keyword>
<evidence type="ECO:0000313" key="8">
    <source>
        <dbReference type="EMBL" id="VIP00981.1"/>
    </source>
</evidence>
<dbReference type="GO" id="GO:0046872">
    <property type="term" value="F:metal ion binding"/>
    <property type="evidence" value="ECO:0007669"/>
    <property type="project" value="UniProtKB-KW"/>
</dbReference>
<organism evidence="8">
    <name type="scientific">Tuwongella immobilis</name>
    <dbReference type="NCBI Taxonomy" id="692036"/>
    <lineage>
        <taxon>Bacteria</taxon>
        <taxon>Pseudomonadati</taxon>
        <taxon>Planctomycetota</taxon>
        <taxon>Planctomycetia</taxon>
        <taxon>Gemmatales</taxon>
        <taxon>Gemmataceae</taxon>
        <taxon>Tuwongella</taxon>
    </lineage>
</organism>
<dbReference type="InParanoid" id="A0A6C2YI83"/>
<dbReference type="Proteomes" id="UP000464378">
    <property type="component" value="Chromosome"/>
</dbReference>
<evidence type="ECO:0000256" key="3">
    <source>
        <dbReference type="ARBA" id="ARBA00023002"/>
    </source>
</evidence>
<name>A0A6C2YI83_9BACT</name>
<evidence type="ECO:0000256" key="2">
    <source>
        <dbReference type="ARBA" id="ARBA00022723"/>
    </source>
</evidence>
<dbReference type="KEGG" id="tim:GMBLW1_29790"/>
<dbReference type="PANTHER" id="PTHR21496:SF23">
    <property type="entry name" value="3-PHENYLPROPIONATE_CINNAMIC ACID DIOXYGENASE FERREDOXIN SUBUNIT"/>
    <property type="match status" value="1"/>
</dbReference>
<keyword evidence="3" id="KW-0560">Oxidoreductase</keyword>
<dbReference type="InterPro" id="IPR012748">
    <property type="entry name" value="Rieske-like_NirD"/>
</dbReference>
<dbReference type="EMBL" id="LR586016">
    <property type="protein sequence ID" value="VIP00981.1"/>
    <property type="molecule type" value="Genomic_DNA"/>
</dbReference>
<dbReference type="GO" id="GO:0008942">
    <property type="term" value="F:nitrite reductase [NAD(P)H] activity"/>
    <property type="evidence" value="ECO:0007669"/>
    <property type="project" value="InterPro"/>
</dbReference>
<dbReference type="Pfam" id="PF00355">
    <property type="entry name" value="Rieske"/>
    <property type="match status" value="1"/>
</dbReference>
<dbReference type="InterPro" id="IPR036922">
    <property type="entry name" value="Rieske_2Fe-2S_sf"/>
</dbReference>
<evidence type="ECO:0000256" key="1">
    <source>
        <dbReference type="ARBA" id="ARBA00022714"/>
    </source>
</evidence>
<sequence length="113" mass="12222">MNLAISPTRMVSVRVCRVDELPIGLGRAFEIGGQSVAIFRTRSERIFALANRCPHKGGPLADGMLAGESVVCPMHSFRFDPQDGACDQPGICAVTTYPVDVVADEVFVQMPQE</sequence>
<keyword evidence="6" id="KW-0534">Nitrate assimilation</keyword>
<evidence type="ECO:0000313" key="9">
    <source>
        <dbReference type="Proteomes" id="UP000464378"/>
    </source>
</evidence>
<dbReference type="InterPro" id="IPR017941">
    <property type="entry name" value="Rieske_2Fe-2S"/>
</dbReference>
<dbReference type="SUPFAM" id="SSF50022">
    <property type="entry name" value="ISP domain"/>
    <property type="match status" value="1"/>
</dbReference>
<dbReference type="EMBL" id="LR593887">
    <property type="protein sequence ID" value="VTR97380.1"/>
    <property type="molecule type" value="Genomic_DNA"/>
</dbReference>
<evidence type="ECO:0000256" key="5">
    <source>
        <dbReference type="ARBA" id="ARBA00023014"/>
    </source>
</evidence>
<keyword evidence="2" id="KW-0479">Metal-binding</keyword>
<reference evidence="8" key="1">
    <citation type="submission" date="2019-04" db="EMBL/GenBank/DDBJ databases">
        <authorList>
            <consortium name="Science for Life Laboratories"/>
        </authorList>
    </citation>
    <scope>NUCLEOTIDE SEQUENCE</scope>
    <source>
        <strain evidence="8">MBLW1</strain>
    </source>
</reference>
<evidence type="ECO:0000256" key="6">
    <source>
        <dbReference type="ARBA" id="ARBA00023063"/>
    </source>
</evidence>